<dbReference type="AlphaFoldDB" id="A0A2Z6G8F1"/>
<gene>
    <name evidence="1" type="ORF">OYT1_ch0171</name>
</gene>
<organism evidence="1 2">
    <name type="scientific">Ferriphaselus amnicola</name>
    <dbReference type="NCBI Taxonomy" id="1188319"/>
    <lineage>
        <taxon>Bacteria</taxon>
        <taxon>Pseudomonadati</taxon>
        <taxon>Pseudomonadota</taxon>
        <taxon>Betaproteobacteria</taxon>
        <taxon>Nitrosomonadales</taxon>
        <taxon>Gallionellaceae</taxon>
        <taxon>Ferriphaselus</taxon>
    </lineage>
</organism>
<reference evidence="1 2" key="1">
    <citation type="submission" date="2018-06" db="EMBL/GenBank/DDBJ databases">
        <title>OYT1 Genome Sequencing.</title>
        <authorList>
            <person name="Kato S."/>
            <person name="Itoh T."/>
            <person name="Ohkuma M."/>
        </authorList>
    </citation>
    <scope>NUCLEOTIDE SEQUENCE [LARGE SCALE GENOMIC DNA]</scope>
    <source>
        <strain evidence="1 2">OYT1</strain>
    </source>
</reference>
<dbReference type="Proteomes" id="UP000033070">
    <property type="component" value="Chromosome"/>
</dbReference>
<protein>
    <submittedName>
        <fullName evidence="1">Uncharacterized protein</fullName>
    </submittedName>
</protein>
<proteinExistence type="predicted"/>
<dbReference type="EMBL" id="AP018738">
    <property type="protein sequence ID" value="BBE49746.1"/>
    <property type="molecule type" value="Genomic_DNA"/>
</dbReference>
<name>A0A2Z6G8F1_9PROT</name>
<evidence type="ECO:0000313" key="1">
    <source>
        <dbReference type="EMBL" id="BBE49746.1"/>
    </source>
</evidence>
<sequence>MAMMTMALVAGMTIAYFERSMLVKRVGGSMRDANLAQTLAEAGIGRITGQFASVDSLLADINGNGAPDRDEGWQDLTTSPTTLPLGYAFYAKAGNPTSIVRRVAVGEGAGTIATPLSSQQVDVAIQSMRINDLFISSQIRPLLFIQTAAGGLTKSASTWDKEISSQKVAVWLELEVNPSNSGFVDMYCAGASQYGKAKSYLRQFVGTYQ</sequence>
<dbReference type="KEGG" id="fam:OYT1_ch0171"/>
<dbReference type="STRING" id="1188319.OYT1_00582"/>
<accession>A0A2Z6G8F1</accession>
<keyword evidence="2" id="KW-1185">Reference proteome</keyword>
<evidence type="ECO:0000313" key="2">
    <source>
        <dbReference type="Proteomes" id="UP000033070"/>
    </source>
</evidence>